<protein>
    <recommendedName>
        <fullName evidence="1">protein-ribulosamine 3-kinase</fullName>
        <ecNumber evidence="1">2.7.1.172</ecNumber>
    </recommendedName>
</protein>
<dbReference type="AlphaFoldDB" id="A0A0C9ZLE9"/>
<dbReference type="GO" id="GO:0102193">
    <property type="term" value="F:protein-ribulosamine 3-kinase activity"/>
    <property type="evidence" value="ECO:0007669"/>
    <property type="project" value="UniProtKB-EC"/>
</dbReference>
<dbReference type="PIRSF" id="PIRSF006221">
    <property type="entry name" value="Ketosamine-3-kinase"/>
    <property type="match status" value="1"/>
</dbReference>
<dbReference type="Proteomes" id="UP000054018">
    <property type="component" value="Unassembled WGS sequence"/>
</dbReference>
<evidence type="ECO:0000256" key="2">
    <source>
        <dbReference type="ARBA" id="ARBA00048655"/>
    </source>
</evidence>
<sequence length="304" mass="33826">MSSIFLPYLQSIEPDAQFTFNLPVITSSTGKRYYAKVGSPGEKDQYAGEAESLRAIFEAAPGLAPRLLATGTTGNDARSGAGNPFFLSEYMDIGGLTIQTAELLGERLAKELHTFKSPNGFGFAVQTYCGATRQDNGWFSTWEECFSTMVENLLQKLPSERRYAELLNKGEEVRKRVVPWLLRPLVIDPVLLHGDLWSGNTGIDRKTGQPVIFDPSSYYGHGEADLAIARMFGGIPNSFFAAYHKQMPKTEPVQQYNLRGDLYELYHYLNHTVLFGGGYASSALQKMNKLLRACPQYSDHSQLP</sequence>
<name>A0A0C9ZLE9_9AGAM</name>
<dbReference type="HOGENOM" id="CLU_036517_0_3_1"/>
<dbReference type="STRING" id="765257.A0A0C9ZLE9"/>
<dbReference type="InterPro" id="IPR016477">
    <property type="entry name" value="Fructo-/Ketosamine-3-kinase"/>
</dbReference>
<dbReference type="Gene3D" id="3.90.1200.10">
    <property type="match status" value="1"/>
</dbReference>
<keyword evidence="5" id="KW-1185">Reference proteome</keyword>
<dbReference type="PANTHER" id="PTHR12149">
    <property type="entry name" value="FRUCTOSAMINE 3 KINASE-RELATED PROTEIN"/>
    <property type="match status" value="1"/>
</dbReference>
<reference evidence="5" key="2">
    <citation type="submission" date="2015-01" db="EMBL/GenBank/DDBJ databases">
        <title>Evolutionary Origins and Diversification of the Mycorrhizal Mutualists.</title>
        <authorList>
            <consortium name="DOE Joint Genome Institute"/>
            <consortium name="Mycorrhizal Genomics Consortium"/>
            <person name="Kohler A."/>
            <person name="Kuo A."/>
            <person name="Nagy L.G."/>
            <person name="Floudas D."/>
            <person name="Copeland A."/>
            <person name="Barry K.W."/>
            <person name="Cichocki N."/>
            <person name="Veneault-Fourrey C."/>
            <person name="LaButti K."/>
            <person name="Lindquist E.A."/>
            <person name="Lipzen A."/>
            <person name="Lundell T."/>
            <person name="Morin E."/>
            <person name="Murat C."/>
            <person name="Riley R."/>
            <person name="Ohm R."/>
            <person name="Sun H."/>
            <person name="Tunlid A."/>
            <person name="Henrissat B."/>
            <person name="Grigoriev I.V."/>
            <person name="Hibbett D.S."/>
            <person name="Martin F."/>
        </authorList>
    </citation>
    <scope>NUCLEOTIDE SEQUENCE [LARGE SCALE GENOMIC DNA]</scope>
    <source>
        <strain evidence="5">441</strain>
    </source>
</reference>
<comment type="catalytic activity">
    <reaction evidence="2">
        <text>N(6)-D-ribulosyl-L-lysyl-[protein] + ATP = N(6)-(3-O-phospho-D-ribulosyl)-L-lysyl-[protein] + ADP + H(+)</text>
        <dbReference type="Rhea" id="RHEA:48432"/>
        <dbReference type="Rhea" id="RHEA-COMP:12103"/>
        <dbReference type="Rhea" id="RHEA-COMP:12104"/>
        <dbReference type="ChEBI" id="CHEBI:15378"/>
        <dbReference type="ChEBI" id="CHEBI:30616"/>
        <dbReference type="ChEBI" id="CHEBI:90418"/>
        <dbReference type="ChEBI" id="CHEBI:90420"/>
        <dbReference type="ChEBI" id="CHEBI:456216"/>
        <dbReference type="EC" id="2.7.1.172"/>
    </reaction>
    <physiologicalReaction direction="left-to-right" evidence="2">
        <dbReference type="Rhea" id="RHEA:48433"/>
    </physiologicalReaction>
</comment>
<reference evidence="4 5" key="1">
    <citation type="submission" date="2014-04" db="EMBL/GenBank/DDBJ databases">
        <authorList>
            <consortium name="DOE Joint Genome Institute"/>
            <person name="Kuo A."/>
            <person name="Kohler A."/>
            <person name="Costa M.D."/>
            <person name="Nagy L.G."/>
            <person name="Floudas D."/>
            <person name="Copeland A."/>
            <person name="Barry K.W."/>
            <person name="Cichocki N."/>
            <person name="Veneault-Fourrey C."/>
            <person name="LaButti K."/>
            <person name="Lindquist E.A."/>
            <person name="Lipzen A."/>
            <person name="Lundell T."/>
            <person name="Morin E."/>
            <person name="Murat C."/>
            <person name="Sun H."/>
            <person name="Tunlid A."/>
            <person name="Henrissat B."/>
            <person name="Grigoriev I.V."/>
            <person name="Hibbett D.S."/>
            <person name="Martin F."/>
            <person name="Nordberg H.P."/>
            <person name="Cantor M.N."/>
            <person name="Hua S.X."/>
        </authorList>
    </citation>
    <scope>NUCLEOTIDE SEQUENCE [LARGE SCALE GENOMIC DNA]</scope>
    <source>
        <strain evidence="4 5">441</strain>
    </source>
</reference>
<proteinExistence type="inferred from homology"/>
<dbReference type="GO" id="GO:0016301">
    <property type="term" value="F:kinase activity"/>
    <property type="evidence" value="ECO:0007669"/>
    <property type="project" value="UniProtKB-UniRule"/>
</dbReference>
<keyword evidence="3" id="KW-0418">Kinase</keyword>
<dbReference type="EC" id="2.7.1.172" evidence="1"/>
<evidence type="ECO:0000256" key="1">
    <source>
        <dbReference type="ARBA" id="ARBA00011961"/>
    </source>
</evidence>
<evidence type="ECO:0000313" key="4">
    <source>
        <dbReference type="EMBL" id="KIK30261.1"/>
    </source>
</evidence>
<dbReference type="PANTHER" id="PTHR12149:SF8">
    <property type="entry name" value="PROTEIN-RIBULOSAMINE 3-KINASE"/>
    <property type="match status" value="1"/>
</dbReference>
<organism evidence="4 5">
    <name type="scientific">Pisolithus microcarpus 441</name>
    <dbReference type="NCBI Taxonomy" id="765257"/>
    <lineage>
        <taxon>Eukaryota</taxon>
        <taxon>Fungi</taxon>
        <taxon>Dikarya</taxon>
        <taxon>Basidiomycota</taxon>
        <taxon>Agaricomycotina</taxon>
        <taxon>Agaricomycetes</taxon>
        <taxon>Agaricomycetidae</taxon>
        <taxon>Boletales</taxon>
        <taxon>Sclerodermatineae</taxon>
        <taxon>Pisolithaceae</taxon>
        <taxon>Pisolithus</taxon>
    </lineage>
</organism>
<dbReference type="Pfam" id="PF03881">
    <property type="entry name" value="Fructosamin_kin"/>
    <property type="match status" value="1"/>
</dbReference>
<dbReference type="OrthoDB" id="5772781at2759"/>
<gene>
    <name evidence="4" type="ORF">PISMIDRAFT_671433</name>
</gene>
<keyword evidence="3" id="KW-0808">Transferase</keyword>
<evidence type="ECO:0000256" key="3">
    <source>
        <dbReference type="PIRNR" id="PIRNR006221"/>
    </source>
</evidence>
<dbReference type="EMBL" id="KN833687">
    <property type="protein sequence ID" value="KIK30261.1"/>
    <property type="molecule type" value="Genomic_DNA"/>
</dbReference>
<comment type="similarity">
    <text evidence="3">Belongs to the fructosamine kinase family.</text>
</comment>
<dbReference type="InterPro" id="IPR011009">
    <property type="entry name" value="Kinase-like_dom_sf"/>
</dbReference>
<evidence type="ECO:0000313" key="5">
    <source>
        <dbReference type="Proteomes" id="UP000054018"/>
    </source>
</evidence>
<accession>A0A0C9ZLE9</accession>
<dbReference type="SUPFAM" id="SSF56112">
    <property type="entry name" value="Protein kinase-like (PK-like)"/>
    <property type="match status" value="1"/>
</dbReference>